<dbReference type="InterPro" id="IPR018289">
    <property type="entry name" value="MULE_transposase_dom"/>
</dbReference>
<proteinExistence type="predicted"/>
<keyword evidence="1" id="KW-0479">Metal-binding</keyword>
<evidence type="ECO:0000313" key="8">
    <source>
        <dbReference type="Proteomes" id="UP000663864"/>
    </source>
</evidence>
<accession>A0A815SHG1</accession>
<feature type="region of interest" description="Disordered" evidence="4">
    <location>
        <begin position="35"/>
        <end position="75"/>
    </location>
</feature>
<evidence type="ECO:0000256" key="2">
    <source>
        <dbReference type="ARBA" id="ARBA00022771"/>
    </source>
</evidence>
<feature type="compositionally biased region" description="Polar residues" evidence="4">
    <location>
        <begin position="834"/>
        <end position="849"/>
    </location>
</feature>
<evidence type="ECO:0000256" key="3">
    <source>
        <dbReference type="ARBA" id="ARBA00022833"/>
    </source>
</evidence>
<dbReference type="InterPro" id="IPR007588">
    <property type="entry name" value="Znf_FLYWCH"/>
</dbReference>
<dbReference type="Gene3D" id="2.20.25.240">
    <property type="match status" value="1"/>
</dbReference>
<feature type="compositionally biased region" description="Low complexity" evidence="4">
    <location>
        <begin position="41"/>
        <end position="69"/>
    </location>
</feature>
<dbReference type="Pfam" id="PF10551">
    <property type="entry name" value="MULE"/>
    <property type="match status" value="1"/>
</dbReference>
<evidence type="ECO:0000259" key="5">
    <source>
        <dbReference type="Pfam" id="PF04500"/>
    </source>
</evidence>
<feature type="domain" description="MULE transposase" evidence="6">
    <location>
        <begin position="326"/>
        <end position="424"/>
    </location>
</feature>
<feature type="compositionally biased region" description="Low complexity" evidence="4">
    <location>
        <begin position="801"/>
        <end position="812"/>
    </location>
</feature>
<evidence type="ECO:0000256" key="4">
    <source>
        <dbReference type="SAM" id="MobiDB-lite"/>
    </source>
</evidence>
<feature type="region of interest" description="Disordered" evidence="4">
    <location>
        <begin position="786"/>
        <end position="815"/>
    </location>
</feature>
<name>A0A815SHG1_9BILA</name>
<dbReference type="Proteomes" id="UP000663864">
    <property type="component" value="Unassembled WGS sequence"/>
</dbReference>
<dbReference type="Pfam" id="PF04500">
    <property type="entry name" value="FLYWCH"/>
    <property type="match status" value="1"/>
</dbReference>
<protein>
    <recommendedName>
        <fullName evidence="9">MULE transposase domain-containing protein</fullName>
    </recommendedName>
</protein>
<evidence type="ECO:0000256" key="1">
    <source>
        <dbReference type="ARBA" id="ARBA00022723"/>
    </source>
</evidence>
<dbReference type="GO" id="GO:0008270">
    <property type="term" value="F:zinc ion binding"/>
    <property type="evidence" value="ECO:0007669"/>
    <property type="project" value="UniProtKB-KW"/>
</dbReference>
<feature type="domain" description="FLYWCH-type" evidence="5">
    <location>
        <begin position="133"/>
        <end position="203"/>
    </location>
</feature>
<gene>
    <name evidence="7" type="ORF">ZHD862_LOCUS36879</name>
</gene>
<comment type="caution">
    <text evidence="7">The sequence shown here is derived from an EMBL/GenBank/DDBJ whole genome shotgun (WGS) entry which is preliminary data.</text>
</comment>
<evidence type="ECO:0000259" key="6">
    <source>
        <dbReference type="Pfam" id="PF10551"/>
    </source>
</evidence>
<organism evidence="7 8">
    <name type="scientific">Rotaria sordida</name>
    <dbReference type="NCBI Taxonomy" id="392033"/>
    <lineage>
        <taxon>Eukaryota</taxon>
        <taxon>Metazoa</taxon>
        <taxon>Spiralia</taxon>
        <taxon>Gnathifera</taxon>
        <taxon>Rotifera</taxon>
        <taxon>Eurotatoria</taxon>
        <taxon>Bdelloidea</taxon>
        <taxon>Philodinida</taxon>
        <taxon>Philodinidae</taxon>
        <taxon>Rotaria</taxon>
    </lineage>
</organism>
<keyword evidence="3" id="KW-0862">Zinc</keyword>
<feature type="region of interest" description="Disordered" evidence="4">
    <location>
        <begin position="827"/>
        <end position="897"/>
    </location>
</feature>
<evidence type="ECO:0008006" key="9">
    <source>
        <dbReference type="Google" id="ProtNLM"/>
    </source>
</evidence>
<evidence type="ECO:0000313" key="7">
    <source>
        <dbReference type="EMBL" id="CAF1488169.1"/>
    </source>
</evidence>
<sequence>MKNISNNQVTPASKPVMKNIQTRSATVCITKERTSKISQLNSNRSSSSSSDDSLSSTSSSDLSYTSSRSSSEESDNTLNVSFKKLSLSSNNFNTTTTKSKSIAATAINPEIIISSKSSEPSTITHPIMGPMSYFKTKRGGTNLCMNGFSYQKCKEMKNGIKWWCCKSRNKSVKCRIFLYTSFNQGDDDHSQYDFKKIVGDHNHQPDKDKLIIQKFKSDLKHMTQSPTVPPSIATFNELVANMKLGTSEMAQLPSYNSIRMSLWRAHNRNMPQLPTGINFPIPVEFSTTTDDEPFILLDHSYAKQTKRILMFSSKKQFKVMCESSSLYMDGTFAITPRLFKQTYIIQAHDIQSKNVLPVAWILLNDKKGSTYKILFKKIILLAKTRGYEFSPSNIMSDYESGIISTWKELLPQTKHDGCFFHYLQKIVKRMKKYGLWMHYLNDSNLYIWIKKMMAIPMLSATKMLEAFQLIEKVKKTDRKLKRFIPQLNKMLFYYKKQWLAPGMINMVCVYNKAKRTNNYSESYNKTLKSTMPRRKPSIWQFSRALKMEETGFRIKMAQGGAGNSSVKLIKGSNVTVSEQITEQINEINHQLIKNKIDLLSALDKLRECVGTKYDNIIENAMDDPKFDKIYPVITNQNLLEELIRFIELSPKKIKGVGVANGEIFKKENGRQISGSHRYLGVLEEDGTYNIYKKFKGGPLDGQTWLILRVQDECYRMTKFILEYAKTMGDMPRIRDVEDYFTNKKILVCRDRIQIILNHCHDAVNIINKKTNIDYDVTILSTTTIHQEKEKPSLDKTTNTNSIQMSKQSQSSSDPVLLDDINKMKSSKRLAKPVVSNTISPQPESNTTKCGTPLVNRLRKRKITSSPITDVKNNRKPAKANSCGDPVSSITSKKRRRQ</sequence>
<dbReference type="AlphaFoldDB" id="A0A815SHG1"/>
<dbReference type="EMBL" id="CAJNOT010006366">
    <property type="protein sequence ID" value="CAF1488169.1"/>
    <property type="molecule type" value="Genomic_DNA"/>
</dbReference>
<reference evidence="7" key="1">
    <citation type="submission" date="2021-02" db="EMBL/GenBank/DDBJ databases">
        <authorList>
            <person name="Nowell W R."/>
        </authorList>
    </citation>
    <scope>NUCLEOTIDE SEQUENCE</scope>
</reference>
<keyword evidence="2" id="KW-0863">Zinc-finger</keyword>